<feature type="compositionally biased region" description="Low complexity" evidence="9">
    <location>
        <begin position="263"/>
        <end position="275"/>
    </location>
</feature>
<dbReference type="Gene3D" id="3.30.565.10">
    <property type="entry name" value="Histidine kinase-like ATPase, C-terminal domain"/>
    <property type="match status" value="1"/>
</dbReference>
<keyword evidence="13" id="KW-1185">Reference proteome</keyword>
<evidence type="ECO:0000256" key="6">
    <source>
        <dbReference type="ARBA" id="ARBA00022777"/>
    </source>
</evidence>
<feature type="domain" description="Signal transduction histidine kinase subgroup 3 dimerisation and phosphoacceptor" evidence="11">
    <location>
        <begin position="198"/>
        <end position="263"/>
    </location>
</feature>
<name>A0ABN1CNA2_SACER</name>
<dbReference type="InterPro" id="IPR036890">
    <property type="entry name" value="HATPase_C_sf"/>
</dbReference>
<dbReference type="Pfam" id="PF07730">
    <property type="entry name" value="HisKA_3"/>
    <property type="match status" value="1"/>
</dbReference>
<evidence type="ECO:0000256" key="2">
    <source>
        <dbReference type="ARBA" id="ARBA00012438"/>
    </source>
</evidence>
<evidence type="ECO:0000256" key="3">
    <source>
        <dbReference type="ARBA" id="ARBA00022553"/>
    </source>
</evidence>
<keyword evidence="5" id="KW-0547">Nucleotide-binding</keyword>
<dbReference type="Proteomes" id="UP001500729">
    <property type="component" value="Unassembled WGS sequence"/>
</dbReference>
<organism evidence="12 13">
    <name type="scientific">Saccharopolyspora erythraea</name>
    <name type="common">Streptomyces erythraeus</name>
    <dbReference type="NCBI Taxonomy" id="1836"/>
    <lineage>
        <taxon>Bacteria</taxon>
        <taxon>Bacillati</taxon>
        <taxon>Actinomycetota</taxon>
        <taxon>Actinomycetes</taxon>
        <taxon>Pseudonocardiales</taxon>
        <taxon>Pseudonocardiaceae</taxon>
        <taxon>Saccharopolyspora</taxon>
    </lineage>
</organism>
<keyword evidence="7" id="KW-0067">ATP-binding</keyword>
<evidence type="ECO:0000256" key="9">
    <source>
        <dbReference type="SAM" id="MobiDB-lite"/>
    </source>
</evidence>
<dbReference type="InterPro" id="IPR050482">
    <property type="entry name" value="Sensor_HK_TwoCompSys"/>
</dbReference>
<evidence type="ECO:0000256" key="4">
    <source>
        <dbReference type="ARBA" id="ARBA00022679"/>
    </source>
</evidence>
<dbReference type="RefSeq" id="WP_009945338.1">
    <property type="nucleotide sequence ID" value="NZ_BAAAGS010000011.1"/>
</dbReference>
<keyword evidence="4" id="KW-0808">Transferase</keyword>
<sequence>MRANPGAAPARWITRYLFGTVARGSAALAADLAVVAVFSATHVLAVVLEPSESGESQWWPLLVSIPATAVLLGWRRMPWPALLVTLSATVALTAAHASIGALNLVILVEMYAVCLRTSLAGVVLAALVAMVYPVVDALELPLGEGFLRVFGGAVNLVMVIGWGRAMRVALRRERQLEHTVVLLDEARDQIAADAAVVERARIAREFHDVVSHNLSVVALRAGVARAVMERDPDHARGTLRELEETSRSALDEMRNVLTAFREGAVAPPHAGPAPGELEEAERQPAPSLDRVDLLIDRVRSAGVSWRLERRGSVRELGPGVEMNAYRVVQEGITNVLKHAPGGNARVLLEYGNSSLRIEVTNRDANAAAPRPPGVDAPARAGNGLIGLRERVALLGGSLTAHPVPGGFHLAAVLPVSETQAGEAQVGEAPDAR</sequence>
<feature type="transmembrane region" description="Helical" evidence="10">
    <location>
        <begin position="81"/>
        <end position="106"/>
    </location>
</feature>
<evidence type="ECO:0000313" key="12">
    <source>
        <dbReference type="EMBL" id="GAA0522532.1"/>
    </source>
</evidence>
<keyword evidence="10" id="KW-0472">Membrane</keyword>
<evidence type="ECO:0000256" key="5">
    <source>
        <dbReference type="ARBA" id="ARBA00022741"/>
    </source>
</evidence>
<evidence type="ECO:0000313" key="13">
    <source>
        <dbReference type="Proteomes" id="UP001500729"/>
    </source>
</evidence>
<dbReference type="EMBL" id="BAAAGS010000011">
    <property type="protein sequence ID" value="GAA0522532.1"/>
    <property type="molecule type" value="Genomic_DNA"/>
</dbReference>
<feature type="transmembrane region" description="Helical" evidence="10">
    <location>
        <begin position="26"/>
        <end position="46"/>
    </location>
</feature>
<keyword evidence="6" id="KW-0418">Kinase</keyword>
<keyword evidence="3" id="KW-0597">Phosphoprotein</keyword>
<dbReference type="PANTHER" id="PTHR24421">
    <property type="entry name" value="NITRATE/NITRITE SENSOR PROTEIN NARX-RELATED"/>
    <property type="match status" value="1"/>
</dbReference>
<dbReference type="Gene3D" id="1.20.5.1930">
    <property type="match status" value="1"/>
</dbReference>
<keyword evidence="10" id="KW-1133">Transmembrane helix</keyword>
<evidence type="ECO:0000256" key="7">
    <source>
        <dbReference type="ARBA" id="ARBA00022840"/>
    </source>
</evidence>
<proteinExistence type="predicted"/>
<dbReference type="CDD" id="cd16917">
    <property type="entry name" value="HATPase_UhpB-NarQ-NarX-like"/>
    <property type="match status" value="1"/>
</dbReference>
<keyword evidence="8" id="KW-0902">Two-component regulatory system</keyword>
<reference evidence="12 13" key="1">
    <citation type="journal article" date="2019" name="Int. J. Syst. Evol. Microbiol.">
        <title>The Global Catalogue of Microorganisms (GCM) 10K type strain sequencing project: providing services to taxonomists for standard genome sequencing and annotation.</title>
        <authorList>
            <consortium name="The Broad Institute Genomics Platform"/>
            <consortium name="The Broad Institute Genome Sequencing Center for Infectious Disease"/>
            <person name="Wu L."/>
            <person name="Ma J."/>
        </authorList>
    </citation>
    <scope>NUCLEOTIDE SEQUENCE [LARGE SCALE GENOMIC DNA]</scope>
    <source>
        <strain evidence="12 13">JCM 10303</strain>
    </source>
</reference>
<dbReference type="PANTHER" id="PTHR24421:SF10">
    <property type="entry name" value="NITRATE_NITRITE SENSOR PROTEIN NARQ"/>
    <property type="match status" value="1"/>
</dbReference>
<feature type="transmembrane region" description="Helical" evidence="10">
    <location>
        <begin position="146"/>
        <end position="165"/>
    </location>
</feature>
<evidence type="ECO:0000256" key="8">
    <source>
        <dbReference type="ARBA" id="ARBA00023012"/>
    </source>
</evidence>
<evidence type="ECO:0000256" key="10">
    <source>
        <dbReference type="SAM" id="Phobius"/>
    </source>
</evidence>
<gene>
    <name evidence="12" type="ORF">GCM10009533_22150</name>
</gene>
<dbReference type="SUPFAM" id="SSF55874">
    <property type="entry name" value="ATPase domain of HSP90 chaperone/DNA topoisomerase II/histidine kinase"/>
    <property type="match status" value="1"/>
</dbReference>
<comment type="caution">
    <text evidence="12">The sequence shown here is derived from an EMBL/GenBank/DDBJ whole genome shotgun (WGS) entry which is preliminary data.</text>
</comment>
<dbReference type="EC" id="2.7.13.3" evidence="2"/>
<evidence type="ECO:0000259" key="11">
    <source>
        <dbReference type="Pfam" id="PF07730"/>
    </source>
</evidence>
<feature type="transmembrane region" description="Helical" evidence="10">
    <location>
        <begin position="113"/>
        <end position="134"/>
    </location>
</feature>
<feature type="region of interest" description="Disordered" evidence="9">
    <location>
        <begin position="263"/>
        <end position="285"/>
    </location>
</feature>
<protein>
    <recommendedName>
        <fullName evidence="2">histidine kinase</fullName>
        <ecNumber evidence="2">2.7.13.3</ecNumber>
    </recommendedName>
</protein>
<keyword evidence="10" id="KW-0812">Transmembrane</keyword>
<dbReference type="InterPro" id="IPR011712">
    <property type="entry name" value="Sig_transdc_His_kin_sub3_dim/P"/>
</dbReference>
<evidence type="ECO:0000256" key="1">
    <source>
        <dbReference type="ARBA" id="ARBA00000085"/>
    </source>
</evidence>
<comment type="catalytic activity">
    <reaction evidence="1">
        <text>ATP + protein L-histidine = ADP + protein N-phospho-L-histidine.</text>
        <dbReference type="EC" id="2.7.13.3"/>
    </reaction>
</comment>
<accession>A0ABN1CNA2</accession>